<keyword evidence="3" id="KW-1185">Reference proteome</keyword>
<protein>
    <submittedName>
        <fullName evidence="2">(apollo) hypothetical protein</fullName>
    </submittedName>
</protein>
<organism evidence="2 3">
    <name type="scientific">Parnassius apollo</name>
    <name type="common">Apollo butterfly</name>
    <name type="synonym">Papilio apollo</name>
    <dbReference type="NCBI Taxonomy" id="110799"/>
    <lineage>
        <taxon>Eukaryota</taxon>
        <taxon>Metazoa</taxon>
        <taxon>Ecdysozoa</taxon>
        <taxon>Arthropoda</taxon>
        <taxon>Hexapoda</taxon>
        <taxon>Insecta</taxon>
        <taxon>Pterygota</taxon>
        <taxon>Neoptera</taxon>
        <taxon>Endopterygota</taxon>
        <taxon>Lepidoptera</taxon>
        <taxon>Glossata</taxon>
        <taxon>Ditrysia</taxon>
        <taxon>Papilionoidea</taxon>
        <taxon>Papilionidae</taxon>
        <taxon>Parnassiinae</taxon>
        <taxon>Parnassini</taxon>
        <taxon>Parnassius</taxon>
        <taxon>Parnassius</taxon>
    </lineage>
</organism>
<feature type="compositionally biased region" description="Low complexity" evidence="1">
    <location>
        <begin position="19"/>
        <end position="29"/>
    </location>
</feature>
<gene>
    <name evidence="2" type="ORF">PAPOLLO_LOCUS20297</name>
</gene>
<feature type="compositionally biased region" description="Polar residues" evidence="1">
    <location>
        <begin position="1"/>
        <end position="10"/>
    </location>
</feature>
<evidence type="ECO:0000313" key="3">
    <source>
        <dbReference type="Proteomes" id="UP000691718"/>
    </source>
</evidence>
<name>A0A8S3XRS2_PARAO</name>
<evidence type="ECO:0000313" key="2">
    <source>
        <dbReference type="EMBL" id="CAG5034199.1"/>
    </source>
</evidence>
<proteinExistence type="predicted"/>
<sequence>MGSERSSARAQRTGEESAVSRGVRGARGAPGERGARGRAGGGRQQRVARQHAARARGLAPARAPQQRHLHYTATHRAHRHTYQTTMIT</sequence>
<feature type="region of interest" description="Disordered" evidence="1">
    <location>
        <begin position="1"/>
        <end position="67"/>
    </location>
</feature>
<evidence type="ECO:0000256" key="1">
    <source>
        <dbReference type="SAM" id="MobiDB-lite"/>
    </source>
</evidence>
<accession>A0A8S3XRS2</accession>
<feature type="compositionally biased region" description="Low complexity" evidence="1">
    <location>
        <begin position="55"/>
        <end position="64"/>
    </location>
</feature>
<dbReference type="EMBL" id="CAJQZP010001262">
    <property type="protein sequence ID" value="CAG5034199.1"/>
    <property type="molecule type" value="Genomic_DNA"/>
</dbReference>
<reference evidence="2" key="1">
    <citation type="submission" date="2021-04" db="EMBL/GenBank/DDBJ databases">
        <authorList>
            <person name="Tunstrom K."/>
        </authorList>
    </citation>
    <scope>NUCLEOTIDE SEQUENCE</scope>
</reference>
<comment type="caution">
    <text evidence="2">The sequence shown here is derived from an EMBL/GenBank/DDBJ whole genome shotgun (WGS) entry which is preliminary data.</text>
</comment>
<dbReference type="AlphaFoldDB" id="A0A8S3XRS2"/>
<dbReference type="Proteomes" id="UP000691718">
    <property type="component" value="Unassembled WGS sequence"/>
</dbReference>